<sequence length="236" mass="26071">MLTRQAIDSGAYLEHFESLPNLWTRERIERSLDETMRARPDDAADVWIFAYGSLIWNPMVHFDARHIATLHDWHRSFCLRMVAGRGSPASPGRMLALRPGGHTHGVALKLPEASLDEELRLVWIREMVLGSYRPTWAPVTLDDGTQTHALAFVADASREQFEADSSVATVAPLIGSASGKFGTNAEYLFRLHAALNECGLHDPYIDALVDVLVDVLVDERGRLSPPAPCEGAATSE</sequence>
<accession>A0A069PL76</accession>
<dbReference type="AlphaFoldDB" id="A0A069PL76"/>
<dbReference type="InterPro" id="IPR036568">
    <property type="entry name" value="GGCT-like_sf"/>
</dbReference>
<dbReference type="PANTHER" id="PTHR12192:SF2">
    <property type="entry name" value="GLUTATHIONE-SPECIFIC GAMMA-GLUTAMYLCYCLOTRANSFERASE 2"/>
    <property type="match status" value="1"/>
</dbReference>
<dbReference type="STRING" id="60547.GCA_000751215_04140"/>
<dbReference type="PANTHER" id="PTHR12192">
    <property type="entry name" value="CATION TRANSPORT PROTEIN CHAC-RELATED"/>
    <property type="match status" value="1"/>
</dbReference>
<dbReference type="InterPro" id="IPR006840">
    <property type="entry name" value="ChaC"/>
</dbReference>
<dbReference type="Proteomes" id="UP000027466">
    <property type="component" value="Unassembled WGS sequence"/>
</dbReference>
<dbReference type="CDD" id="cd06661">
    <property type="entry name" value="GGCT_like"/>
    <property type="match status" value="1"/>
</dbReference>
<dbReference type="InterPro" id="IPR013024">
    <property type="entry name" value="GGCT-like"/>
</dbReference>
<protein>
    <recommendedName>
        <fullName evidence="1">glutathione-specific gamma-glutamylcyclotransferase</fullName>
        <ecNumber evidence="1">4.3.2.7</ecNumber>
    </recommendedName>
</protein>
<dbReference type="SUPFAM" id="SSF110857">
    <property type="entry name" value="Gamma-glutamyl cyclotransferase-like"/>
    <property type="match status" value="1"/>
</dbReference>
<dbReference type="Pfam" id="PF04752">
    <property type="entry name" value="ChaC"/>
    <property type="match status" value="1"/>
</dbReference>
<evidence type="ECO:0000256" key="2">
    <source>
        <dbReference type="ARBA" id="ARBA00023239"/>
    </source>
</evidence>
<gene>
    <name evidence="3" type="ORF">BG61_17440</name>
</gene>
<proteinExistence type="predicted"/>
<comment type="caution">
    <text evidence="3">The sequence shown here is derived from an EMBL/GenBank/DDBJ whole genome shotgun (WGS) entry which is preliminary data.</text>
</comment>
<name>A0A069PL76_9BURK</name>
<reference evidence="3 4" key="1">
    <citation type="submission" date="2014-03" db="EMBL/GenBank/DDBJ databases">
        <title>Draft Genome Sequences of Four Burkholderia Strains.</title>
        <authorList>
            <person name="Liu X.Y."/>
            <person name="Li C.X."/>
            <person name="Xu J.H."/>
        </authorList>
    </citation>
    <scope>NUCLEOTIDE SEQUENCE [LARGE SCALE GENOMIC DNA]</scope>
    <source>
        <strain evidence="3 4">DSM 50014</strain>
    </source>
</reference>
<keyword evidence="2" id="KW-0456">Lyase</keyword>
<organism evidence="3 4">
    <name type="scientific">Caballeronia glathei</name>
    <dbReference type="NCBI Taxonomy" id="60547"/>
    <lineage>
        <taxon>Bacteria</taxon>
        <taxon>Pseudomonadati</taxon>
        <taxon>Pseudomonadota</taxon>
        <taxon>Betaproteobacteria</taxon>
        <taxon>Burkholderiales</taxon>
        <taxon>Burkholderiaceae</taxon>
        <taxon>Caballeronia</taxon>
    </lineage>
</organism>
<evidence type="ECO:0000313" key="3">
    <source>
        <dbReference type="EMBL" id="KDR41463.1"/>
    </source>
</evidence>
<dbReference type="RefSeq" id="WP_051672621.1">
    <property type="nucleotide sequence ID" value="NZ_CADFFX010000005.1"/>
</dbReference>
<dbReference type="EMBL" id="JFHC01000027">
    <property type="protein sequence ID" value="KDR41463.1"/>
    <property type="molecule type" value="Genomic_DNA"/>
</dbReference>
<dbReference type="GO" id="GO:0061928">
    <property type="term" value="F:glutathione specific gamma-glutamylcyclotransferase activity"/>
    <property type="evidence" value="ECO:0007669"/>
    <property type="project" value="UniProtKB-EC"/>
</dbReference>
<dbReference type="GO" id="GO:0005737">
    <property type="term" value="C:cytoplasm"/>
    <property type="evidence" value="ECO:0007669"/>
    <property type="project" value="TreeGrafter"/>
</dbReference>
<evidence type="ECO:0000256" key="1">
    <source>
        <dbReference type="ARBA" id="ARBA00012344"/>
    </source>
</evidence>
<keyword evidence="4" id="KW-1185">Reference proteome</keyword>
<evidence type="ECO:0000313" key="4">
    <source>
        <dbReference type="Proteomes" id="UP000027466"/>
    </source>
</evidence>
<dbReference type="GO" id="GO:0006751">
    <property type="term" value="P:glutathione catabolic process"/>
    <property type="evidence" value="ECO:0007669"/>
    <property type="project" value="InterPro"/>
</dbReference>
<dbReference type="EC" id="4.3.2.7" evidence="1"/>
<dbReference type="Gene3D" id="3.10.490.10">
    <property type="entry name" value="Gamma-glutamyl cyclotransferase-like"/>
    <property type="match status" value="1"/>
</dbReference>